<dbReference type="AlphaFoldDB" id="W2JX90"/>
<protein>
    <submittedName>
        <fullName evidence="2">Uncharacterized protein</fullName>
    </submittedName>
</protein>
<dbReference type="EMBL" id="KI683576">
    <property type="protein sequence ID" value="ETL77541.1"/>
    <property type="molecule type" value="Genomic_DNA"/>
</dbReference>
<sequence>MNLTWSFDISSTLLLSLRSFLSLANLAIGYEHKPSLKRRISTIRWRRKLRCVVDSRMRSLRWQTPLRLHEIPDYADTSNEGVKKARAKFPTMDMHKPAHSAEVDSDAVDFDESGEDFKAPTETLVITVTHQSSEKTYVRFAHSPVAKNARAK</sequence>
<gene>
    <name evidence="2" type="ORF">L917_21518</name>
</gene>
<accession>W2JX90</accession>
<feature type="signal peptide" evidence="1">
    <location>
        <begin position="1"/>
        <end position="29"/>
    </location>
</feature>
<dbReference type="VEuPathDB" id="FungiDB:PPTG_21952"/>
<feature type="chain" id="PRO_5004818209" evidence="1">
    <location>
        <begin position="30"/>
        <end position="152"/>
    </location>
</feature>
<evidence type="ECO:0000256" key="1">
    <source>
        <dbReference type="SAM" id="SignalP"/>
    </source>
</evidence>
<reference evidence="2" key="1">
    <citation type="submission" date="2013-11" db="EMBL/GenBank/DDBJ databases">
        <title>The Genome Sequence of Phytophthora parasitica CHvinca01.</title>
        <authorList>
            <consortium name="The Broad Institute Genomics Platform"/>
            <person name="Russ C."/>
            <person name="Tyler B."/>
            <person name="Panabieres F."/>
            <person name="Shan W."/>
            <person name="Tripathy S."/>
            <person name="Grunwald N."/>
            <person name="Machado M."/>
            <person name="Johnson C.S."/>
            <person name="Arredondo F."/>
            <person name="Hong C."/>
            <person name="Coffey M."/>
            <person name="Young S.K."/>
            <person name="Zeng Q."/>
            <person name="Gargeya S."/>
            <person name="Fitzgerald M."/>
            <person name="Abouelleil A."/>
            <person name="Alvarado L."/>
            <person name="Chapman S.B."/>
            <person name="Gainer-Dewar J."/>
            <person name="Goldberg J."/>
            <person name="Griggs A."/>
            <person name="Gujja S."/>
            <person name="Hansen M."/>
            <person name="Howarth C."/>
            <person name="Imamovic A."/>
            <person name="Ireland A."/>
            <person name="Larimer J."/>
            <person name="McCowan C."/>
            <person name="Murphy C."/>
            <person name="Pearson M."/>
            <person name="Poon T.W."/>
            <person name="Priest M."/>
            <person name="Roberts A."/>
            <person name="Saif S."/>
            <person name="Shea T."/>
            <person name="Sykes S."/>
            <person name="Wortman J."/>
            <person name="Nusbaum C."/>
            <person name="Birren B."/>
        </authorList>
    </citation>
    <scope>NUCLEOTIDE SEQUENCE [LARGE SCALE GENOMIC DNA]</scope>
    <source>
        <strain evidence="2">CHvinca01</strain>
    </source>
</reference>
<name>W2JX90_PHYNI</name>
<organism evidence="2">
    <name type="scientific">Phytophthora nicotianae</name>
    <name type="common">Potato buckeye rot agent</name>
    <name type="synonym">Phytophthora parasitica</name>
    <dbReference type="NCBI Taxonomy" id="4792"/>
    <lineage>
        <taxon>Eukaryota</taxon>
        <taxon>Sar</taxon>
        <taxon>Stramenopiles</taxon>
        <taxon>Oomycota</taxon>
        <taxon>Peronosporomycetes</taxon>
        <taxon>Peronosporales</taxon>
        <taxon>Peronosporaceae</taxon>
        <taxon>Phytophthora</taxon>
    </lineage>
</organism>
<proteinExistence type="predicted"/>
<evidence type="ECO:0000313" key="2">
    <source>
        <dbReference type="EMBL" id="ETL77541.1"/>
    </source>
</evidence>
<keyword evidence="1" id="KW-0732">Signal</keyword>
<dbReference type="Proteomes" id="UP000054423">
    <property type="component" value="Unassembled WGS sequence"/>
</dbReference>